<protein>
    <submittedName>
        <fullName evidence="1">Uncharacterized protein</fullName>
    </submittedName>
</protein>
<accession>E0Y0L7</accession>
<dbReference type="EMBL" id="GU474939">
    <property type="protein sequence ID" value="ADI20208.1"/>
    <property type="molecule type" value="Genomic_DNA"/>
</dbReference>
<dbReference type="AlphaFoldDB" id="E0Y0L7"/>
<evidence type="ECO:0000313" key="1">
    <source>
        <dbReference type="EMBL" id="ADI20208.1"/>
    </source>
</evidence>
<sequence length="54" mass="6339">MNESWYNEARPSAIAKTVINPLFCILMDCFSFSITRKYRQFEVPNLKFFVPAGF</sequence>
<organism evidence="1">
    <name type="scientific">uncultured Sphingobacterium sp. EB080_L08E11</name>
    <dbReference type="NCBI Taxonomy" id="710992"/>
    <lineage>
        <taxon>Bacteria</taxon>
        <taxon>Pseudomonadati</taxon>
        <taxon>Bacteroidota</taxon>
        <taxon>Sphingobacteriia</taxon>
        <taxon>Sphingobacteriales</taxon>
        <taxon>Sphingobacteriaceae</taxon>
        <taxon>Sphingobacterium</taxon>
        <taxon>environmental samples</taxon>
    </lineage>
</organism>
<proteinExistence type="predicted"/>
<name>E0Y0L7_9SPHI</name>
<reference evidence="1" key="1">
    <citation type="journal article" date="2011" name="Environ. Microbiol.">
        <title>Time-series analyses of Monterey Bay coastal microbial picoplankton using a 'genome proxy' microarray.</title>
        <authorList>
            <person name="Rich V.I."/>
            <person name="Pham V.D."/>
            <person name="Eppley J."/>
            <person name="Shi Y."/>
            <person name="DeLong E.F."/>
        </authorList>
    </citation>
    <scope>NUCLEOTIDE SEQUENCE</scope>
</reference>